<dbReference type="RefSeq" id="WP_311360089.1">
    <property type="nucleotide sequence ID" value="NZ_JAVRIE010000001.1"/>
</dbReference>
<protein>
    <submittedName>
        <fullName evidence="3">DUF58 domain-containing protein</fullName>
    </submittedName>
</protein>
<keyword evidence="2" id="KW-0812">Transmembrane</keyword>
<organism evidence="3 4">
    <name type="scientific">Brumicola blandensis</name>
    <dbReference type="NCBI Taxonomy" id="3075611"/>
    <lineage>
        <taxon>Bacteria</taxon>
        <taxon>Pseudomonadati</taxon>
        <taxon>Pseudomonadota</taxon>
        <taxon>Gammaproteobacteria</taxon>
        <taxon>Alteromonadales</taxon>
        <taxon>Alteromonadaceae</taxon>
        <taxon>Brumicola</taxon>
    </lineage>
</organism>
<feature type="region of interest" description="Disordered" evidence="1">
    <location>
        <begin position="196"/>
        <end position="215"/>
    </location>
</feature>
<sequence>MSSWASTRLDKWLTKRIPPSNQYQLDVNNTFILPTRFGWAMTGLMLCLFILGTNYQNNVILMFCYFVFAILLLSMFHSYVSFVQYHISFSPLQANFANQDASVNLHLKHKPNRSQLHALSNIAAYRKTPFMFQYLDDDANIVSLGRFKRGRHTIGRLSIESIFPFGLFRCWTHLTVPDKLTVYPTPLAGPLKLRQQNEQGKAGKSKNNKVNSDDLQGLREYRDTDPIHHVSWKHFAKGQGLLTRDFNENAALNGWLYFNDYLQGDVEQALSLLSYQIIELGTQDACFGLSIGNQQIMPSKGHAHQTQCLEAIALYKHTDWVA</sequence>
<keyword evidence="2" id="KW-1133">Transmembrane helix</keyword>
<name>A0AAW8R2A0_9ALTE</name>
<evidence type="ECO:0000256" key="1">
    <source>
        <dbReference type="SAM" id="MobiDB-lite"/>
    </source>
</evidence>
<dbReference type="EMBL" id="JAVRIE010000001">
    <property type="protein sequence ID" value="MDT0581278.1"/>
    <property type="molecule type" value="Genomic_DNA"/>
</dbReference>
<dbReference type="AlphaFoldDB" id="A0AAW8R2A0"/>
<feature type="transmembrane region" description="Helical" evidence="2">
    <location>
        <begin position="59"/>
        <end position="80"/>
    </location>
</feature>
<accession>A0AAW8R2A0</accession>
<reference evidence="3 4" key="1">
    <citation type="submission" date="2023-09" db="EMBL/GenBank/DDBJ databases">
        <authorList>
            <person name="Rey-Velasco X."/>
        </authorList>
    </citation>
    <scope>NUCLEOTIDE SEQUENCE [LARGE SCALE GENOMIC DNA]</scope>
    <source>
        <strain evidence="3 4">W409</strain>
    </source>
</reference>
<keyword evidence="4" id="KW-1185">Reference proteome</keyword>
<dbReference type="PANTHER" id="PTHR34351">
    <property type="entry name" value="SLR1927 PROTEIN-RELATED"/>
    <property type="match status" value="1"/>
</dbReference>
<keyword evidence="2" id="KW-0472">Membrane</keyword>
<evidence type="ECO:0000256" key="2">
    <source>
        <dbReference type="SAM" id="Phobius"/>
    </source>
</evidence>
<gene>
    <name evidence="3" type="ORF">RM544_01895</name>
</gene>
<dbReference type="Proteomes" id="UP001249020">
    <property type="component" value="Unassembled WGS sequence"/>
</dbReference>
<dbReference type="PANTHER" id="PTHR34351:SF1">
    <property type="entry name" value="SLR1927 PROTEIN"/>
    <property type="match status" value="1"/>
</dbReference>
<evidence type="ECO:0000313" key="4">
    <source>
        <dbReference type="Proteomes" id="UP001249020"/>
    </source>
</evidence>
<feature type="transmembrane region" description="Helical" evidence="2">
    <location>
        <begin position="31"/>
        <end position="52"/>
    </location>
</feature>
<proteinExistence type="predicted"/>
<evidence type="ECO:0000313" key="3">
    <source>
        <dbReference type="EMBL" id="MDT0581278.1"/>
    </source>
</evidence>
<comment type="caution">
    <text evidence="3">The sequence shown here is derived from an EMBL/GenBank/DDBJ whole genome shotgun (WGS) entry which is preliminary data.</text>
</comment>